<dbReference type="GO" id="GO:0031505">
    <property type="term" value="P:fungal-type cell wall organization"/>
    <property type="evidence" value="ECO:0007669"/>
    <property type="project" value="TreeGrafter"/>
</dbReference>
<dbReference type="InterPro" id="IPR045328">
    <property type="entry name" value="Kre9/Knh1"/>
</dbReference>
<dbReference type="PANTHER" id="PTHR28154">
    <property type="entry name" value="CELL WALL SYNTHESIS PROTEIN KNH1-RELATED"/>
    <property type="match status" value="1"/>
</dbReference>
<gene>
    <name evidence="8" type="primary">KRE9_2</name>
    <name evidence="8" type="ORF">GRS66_008554</name>
</gene>
<name>A0A6C1E9Z8_SACPS</name>
<evidence type="ECO:0000313" key="9">
    <source>
        <dbReference type="Proteomes" id="UP000501346"/>
    </source>
</evidence>
<dbReference type="Pfam" id="PF05390">
    <property type="entry name" value="Kre9_KNH1_C"/>
    <property type="match status" value="1"/>
</dbReference>
<feature type="domain" description="Yeast cell wall synthesis Kre9/Knh1-like N-terminal" evidence="7">
    <location>
        <begin position="28"/>
        <end position="136"/>
    </location>
</feature>
<sequence>MRLPTGSILYAWVFLITCVLGDVNTVSPLAGAKFSPSGGTVSIPVKWMDNGAYPPLSKISYYTLSLCTGPNNDINCIGTIATQVKPSALAQDQDGVYSYTATFPSTLTGNGQYYIQVFAWVNNQGSTTHYTPRFQLTSMGGTTAYTYSDSAAPTPQTSIQTTTTNTAQASSIDSRSFTVPYTKQTGTSRFAPMQMQPMTKVTATTWTRKYATSAVTYFSTFGKLPQQETTLTPGWSYSISSGVNYATPAAMPSDNGGWYKPSKRLSLSARKMNLRKV</sequence>
<evidence type="ECO:0000256" key="2">
    <source>
        <dbReference type="ARBA" id="ARBA00006816"/>
    </source>
</evidence>
<evidence type="ECO:0000313" key="8">
    <source>
        <dbReference type="EMBL" id="QID85955.1"/>
    </source>
</evidence>
<dbReference type="GO" id="GO:0006078">
    <property type="term" value="P:(1-&gt;6)-beta-D-glucan biosynthetic process"/>
    <property type="evidence" value="ECO:0007669"/>
    <property type="project" value="InterPro"/>
</dbReference>
<feature type="signal peptide" evidence="5">
    <location>
        <begin position="1"/>
        <end position="21"/>
    </location>
</feature>
<dbReference type="InterPro" id="IPR008659">
    <property type="entry name" value="Kre9/Knh1_C"/>
</dbReference>
<dbReference type="GO" id="GO:0042546">
    <property type="term" value="P:cell wall biogenesis"/>
    <property type="evidence" value="ECO:0007669"/>
    <property type="project" value="InterPro"/>
</dbReference>
<feature type="region of interest" description="Disordered" evidence="4">
    <location>
        <begin position="147"/>
        <end position="169"/>
    </location>
</feature>
<dbReference type="EMBL" id="CP049007">
    <property type="protein sequence ID" value="QID85955.1"/>
    <property type="molecule type" value="Genomic_DNA"/>
</dbReference>
<accession>A0A6C1E9Z8</accession>
<dbReference type="Pfam" id="PF10342">
    <property type="entry name" value="Kre9_KNH"/>
    <property type="match status" value="1"/>
</dbReference>
<dbReference type="PANTHER" id="PTHR28154:SF1">
    <property type="entry name" value="CELL WALL SYNTHESIS PROTEIN KNH1-RELATED"/>
    <property type="match status" value="1"/>
</dbReference>
<evidence type="ECO:0000256" key="3">
    <source>
        <dbReference type="ARBA" id="ARBA00022729"/>
    </source>
</evidence>
<comment type="similarity">
    <text evidence="2">Belongs to the KRE9/KNH1 family.</text>
</comment>
<comment type="function">
    <text evidence="1">Involved in cell wall beta(1-&gt;6) glucan synthesis.</text>
</comment>
<dbReference type="InterPro" id="IPR018466">
    <property type="entry name" value="Kre9/Knh1-like_N"/>
</dbReference>
<organism evidence="8 9">
    <name type="scientific">Saccharomyces pastorianus</name>
    <name type="common">Lager yeast</name>
    <name type="synonym">Saccharomyces cerevisiae x Saccharomyces eubayanus</name>
    <dbReference type="NCBI Taxonomy" id="27292"/>
    <lineage>
        <taxon>Eukaryota</taxon>
        <taxon>Fungi</taxon>
        <taxon>Dikarya</taxon>
        <taxon>Ascomycota</taxon>
        <taxon>Saccharomycotina</taxon>
        <taxon>Saccharomycetes</taxon>
        <taxon>Saccharomycetales</taxon>
        <taxon>Saccharomycetaceae</taxon>
        <taxon>Saccharomyces</taxon>
    </lineage>
</organism>
<evidence type="ECO:0000256" key="4">
    <source>
        <dbReference type="SAM" id="MobiDB-lite"/>
    </source>
</evidence>
<dbReference type="Proteomes" id="UP000501346">
    <property type="component" value="Chromosome SeX-ScX"/>
</dbReference>
<evidence type="ECO:0000256" key="5">
    <source>
        <dbReference type="SAM" id="SignalP"/>
    </source>
</evidence>
<dbReference type="AlphaFoldDB" id="A0A6C1E9Z8"/>
<evidence type="ECO:0000256" key="1">
    <source>
        <dbReference type="ARBA" id="ARBA00004010"/>
    </source>
</evidence>
<proteinExistence type="inferred from homology"/>
<feature type="chain" id="PRO_5025352487" evidence="5">
    <location>
        <begin position="22"/>
        <end position="277"/>
    </location>
</feature>
<reference evidence="8 9" key="1">
    <citation type="journal article" date="2019" name="BMC Genomics">
        <title>Chromosome level assembly and comparative genome analysis confirm lager-brewing yeasts originated from a single hybridization.</title>
        <authorList>
            <person name="Salazar A.N."/>
            <person name="Gorter de Vries A.R."/>
            <person name="van den Broek M."/>
            <person name="Brouwers N."/>
            <person name="de la Torre Cortes P."/>
            <person name="Kuijpers N.G.A."/>
            <person name="Daran J.G."/>
            <person name="Abeel T."/>
        </authorList>
    </citation>
    <scope>NUCLEOTIDE SEQUENCE [LARGE SCALE GENOMIC DNA]</scope>
    <source>
        <strain evidence="8 9">CBS 1483</strain>
    </source>
</reference>
<dbReference type="OrthoDB" id="2432613at2759"/>
<evidence type="ECO:0000259" key="7">
    <source>
        <dbReference type="Pfam" id="PF10342"/>
    </source>
</evidence>
<keyword evidence="3 5" id="KW-0732">Signal</keyword>
<feature type="domain" description="Yeast cell wall synthesis Kre9/Knh1 C-terminal" evidence="6">
    <location>
        <begin position="173"/>
        <end position="273"/>
    </location>
</feature>
<keyword evidence="9" id="KW-1185">Reference proteome</keyword>
<protein>
    <submittedName>
        <fullName evidence="8">Cell wall synthesis protein kre9</fullName>
    </submittedName>
</protein>
<evidence type="ECO:0000259" key="6">
    <source>
        <dbReference type="Pfam" id="PF05390"/>
    </source>
</evidence>
<feature type="compositionally biased region" description="Low complexity" evidence="4">
    <location>
        <begin position="151"/>
        <end position="169"/>
    </location>
</feature>
<dbReference type="GO" id="GO:0005576">
    <property type="term" value="C:extracellular region"/>
    <property type="evidence" value="ECO:0007669"/>
    <property type="project" value="TreeGrafter"/>
</dbReference>